<dbReference type="AlphaFoldDB" id="A0A2T7NJ34"/>
<feature type="region of interest" description="Disordered" evidence="1">
    <location>
        <begin position="317"/>
        <end position="336"/>
    </location>
</feature>
<comment type="caution">
    <text evidence="2">The sequence shown here is derived from an EMBL/GenBank/DDBJ whole genome shotgun (WGS) entry which is preliminary data.</text>
</comment>
<dbReference type="Proteomes" id="UP000245119">
    <property type="component" value="Linkage Group LG12"/>
</dbReference>
<dbReference type="OrthoDB" id="6155965at2759"/>
<sequence length="668" mass="73270">MKLDEAYQKHANEQSQHVIDNGIEAQSGFWKLIPQKAFSQTLQQKASSENQQIQFTFQDLFWLLLSGSVLLGSNSAILDGLLGCGKLTIQETKRSSERSSKCPAVRSSQSRVVDNNLPSVLGVSAAPLCQFWGSNPSDLDFLTTGKRSLHSHECQVPVPVFGTYGHYFGIPPGAHHHRKGQGTRSSVGSPVQAGLVGQHLPVSLEKPHCQPKGLKDTLKVKFECLEQHLRKKGKLPSDIREEIELWKAGKYNEVFLMTSFSSILRQVSNAHAMIAEARRKMEEHSISVNPCIFKDLQNCLTGCLQQLDVTEILQNQNAQDNQKHKPSPLQGKRTRNTETLAKDLTEYSGPVKQLKLSPSHSVSSTLPSSLSSTASSVSQQTSVPVQTLNPECKKQMLNFLMKKSLGAKQREAMAMQTANEAPQIVCSVGAPEEILGNDSLHKVKMEESLYTKHIAPVCSPQAELVPAQASGSLLNAAAVSADQPKFQMNDHVGIDFLDLDFETGSGFELMDRFLEGSTEALSTSDAEESKMLESDTYTIDSQLMESQILPMSSSQLSTETNDIADEHTKHQDYVLTAACLIPTAAAWQSSCGFKLPTTVEGEYCKTHTKMEAEVLNLDDVFCSSDTGYSSDSSSSVDTESMTNSNSEISIEDMENILSWMTDEGNSSH</sequence>
<name>A0A2T7NJ34_POMCA</name>
<keyword evidence="3" id="KW-1185">Reference proteome</keyword>
<feature type="region of interest" description="Disordered" evidence="1">
    <location>
        <begin position="627"/>
        <end position="649"/>
    </location>
</feature>
<gene>
    <name evidence="2" type="ORF">C0Q70_19352</name>
</gene>
<proteinExistence type="predicted"/>
<reference evidence="2 3" key="1">
    <citation type="submission" date="2018-04" db="EMBL/GenBank/DDBJ databases">
        <title>The genome of golden apple snail Pomacea canaliculata provides insight into stress tolerance and invasive adaptation.</title>
        <authorList>
            <person name="Liu C."/>
            <person name="Liu B."/>
            <person name="Ren Y."/>
            <person name="Zhang Y."/>
            <person name="Wang H."/>
            <person name="Li S."/>
            <person name="Jiang F."/>
            <person name="Yin L."/>
            <person name="Zhang G."/>
            <person name="Qian W."/>
            <person name="Fan W."/>
        </authorList>
    </citation>
    <scope>NUCLEOTIDE SEQUENCE [LARGE SCALE GENOMIC DNA]</scope>
    <source>
        <strain evidence="2">SZHN2017</strain>
        <tissue evidence="2">Muscle</tissue>
    </source>
</reference>
<dbReference type="EMBL" id="PZQS01000012">
    <property type="protein sequence ID" value="PVD21184.1"/>
    <property type="molecule type" value="Genomic_DNA"/>
</dbReference>
<feature type="compositionally biased region" description="Low complexity" evidence="1">
    <location>
        <begin position="356"/>
        <end position="382"/>
    </location>
</feature>
<accession>A0A2T7NJ34</accession>
<evidence type="ECO:0000313" key="2">
    <source>
        <dbReference type="EMBL" id="PVD21184.1"/>
    </source>
</evidence>
<evidence type="ECO:0000313" key="3">
    <source>
        <dbReference type="Proteomes" id="UP000245119"/>
    </source>
</evidence>
<organism evidence="2 3">
    <name type="scientific">Pomacea canaliculata</name>
    <name type="common">Golden apple snail</name>
    <dbReference type="NCBI Taxonomy" id="400727"/>
    <lineage>
        <taxon>Eukaryota</taxon>
        <taxon>Metazoa</taxon>
        <taxon>Spiralia</taxon>
        <taxon>Lophotrochozoa</taxon>
        <taxon>Mollusca</taxon>
        <taxon>Gastropoda</taxon>
        <taxon>Caenogastropoda</taxon>
        <taxon>Architaenioglossa</taxon>
        <taxon>Ampullarioidea</taxon>
        <taxon>Ampullariidae</taxon>
        <taxon>Pomacea</taxon>
    </lineage>
</organism>
<feature type="region of interest" description="Disordered" evidence="1">
    <location>
        <begin position="353"/>
        <end position="382"/>
    </location>
</feature>
<feature type="compositionally biased region" description="Low complexity" evidence="1">
    <location>
        <begin position="627"/>
        <end position="644"/>
    </location>
</feature>
<protein>
    <submittedName>
        <fullName evidence="2">Uncharacterized protein</fullName>
    </submittedName>
</protein>
<evidence type="ECO:0000256" key="1">
    <source>
        <dbReference type="SAM" id="MobiDB-lite"/>
    </source>
</evidence>